<protein>
    <submittedName>
        <fullName evidence="2">Prophage antirepressor-like protein</fullName>
    </submittedName>
</protein>
<dbReference type="Proteomes" id="UP000548423">
    <property type="component" value="Unassembled WGS sequence"/>
</dbReference>
<proteinExistence type="predicted"/>
<gene>
    <name evidence="2" type="ORF">F4694_004085</name>
</gene>
<accession>A0A852TEK4</accession>
<dbReference type="SMART" id="SM01040">
    <property type="entry name" value="Bro-N"/>
    <property type="match status" value="1"/>
</dbReference>
<dbReference type="Pfam" id="PF03374">
    <property type="entry name" value="ANT"/>
    <property type="match status" value="1"/>
</dbReference>
<dbReference type="PANTHER" id="PTHR36180:SF2">
    <property type="entry name" value="BRO FAMILY PROTEIN"/>
    <property type="match status" value="1"/>
</dbReference>
<comment type="caution">
    <text evidence="2">The sequence shown here is derived from an EMBL/GenBank/DDBJ whole genome shotgun (WGS) entry which is preliminary data.</text>
</comment>
<dbReference type="EMBL" id="JACCBX010000008">
    <property type="protein sequence ID" value="NYE07300.1"/>
    <property type="molecule type" value="Genomic_DNA"/>
</dbReference>
<dbReference type="InterPro" id="IPR003497">
    <property type="entry name" value="BRO_N_domain"/>
</dbReference>
<reference evidence="3" key="2">
    <citation type="submission" date="2020-08" db="EMBL/GenBank/DDBJ databases">
        <title>The Agave Microbiome: Exploring the role of microbial communities in plant adaptations to desert environments.</title>
        <authorList>
            <person name="Partida-Martinez L.P."/>
        </authorList>
    </citation>
    <scope>NUCLEOTIDE SEQUENCE [LARGE SCALE GENOMIC DNA]</scope>
    <source>
        <strain evidence="3">AT2.8</strain>
    </source>
</reference>
<feature type="domain" description="Bro-N" evidence="1">
    <location>
        <begin position="1"/>
        <end position="103"/>
    </location>
</feature>
<organism evidence="2 3">
    <name type="scientific">Neobacillus niacini</name>
    <dbReference type="NCBI Taxonomy" id="86668"/>
    <lineage>
        <taxon>Bacteria</taxon>
        <taxon>Bacillati</taxon>
        <taxon>Bacillota</taxon>
        <taxon>Bacilli</taxon>
        <taxon>Bacillales</taxon>
        <taxon>Bacillaceae</taxon>
        <taxon>Neobacillus</taxon>
    </lineage>
</organism>
<dbReference type="Pfam" id="PF02498">
    <property type="entry name" value="Bro-N"/>
    <property type="match status" value="1"/>
</dbReference>
<dbReference type="InterPro" id="IPR005039">
    <property type="entry name" value="Ant_C"/>
</dbReference>
<dbReference type="AlphaFoldDB" id="A0A852TEK4"/>
<sequence>MKQIQKLFNYHENPVRTVVLESDIWFVAKDICDVLEIKNASDALKRLDNDEVTRFNLGGLSGETNLVNEPGLYSLVLGSRKPEAKQFKRWVTHEVLPTIRKHGAYMTENVLEQAIGNPDFMIGLLSSLKEEKERSKALEAKTLELEHEIAVVQPKVTYYDTILSSENAVNIGQIAEDYGLSARHLNQILNEERVQRRVGGQWVLYQQYRNKGLTKSKTFSIGENGARMHTQWTQKGRLFIHELLAEMGIVPVSDVL</sequence>
<dbReference type="GO" id="GO:0003677">
    <property type="term" value="F:DNA binding"/>
    <property type="evidence" value="ECO:0007669"/>
    <property type="project" value="InterPro"/>
</dbReference>
<dbReference type="PANTHER" id="PTHR36180">
    <property type="entry name" value="DNA-BINDING PROTEIN-RELATED-RELATED"/>
    <property type="match status" value="1"/>
</dbReference>
<name>A0A852TEK4_9BACI</name>
<evidence type="ECO:0000313" key="2">
    <source>
        <dbReference type="EMBL" id="NYE07300.1"/>
    </source>
</evidence>
<dbReference type="PROSITE" id="PS51750">
    <property type="entry name" value="BRO_N"/>
    <property type="match status" value="1"/>
</dbReference>
<evidence type="ECO:0000313" key="3">
    <source>
        <dbReference type="Proteomes" id="UP000548423"/>
    </source>
</evidence>
<evidence type="ECO:0000259" key="1">
    <source>
        <dbReference type="PROSITE" id="PS51750"/>
    </source>
</evidence>
<reference evidence="3" key="1">
    <citation type="submission" date="2020-07" db="EMBL/GenBank/DDBJ databases">
        <authorList>
            <person name="Partida-Martinez L."/>
            <person name="Huntemann M."/>
            <person name="Clum A."/>
            <person name="Wang J."/>
            <person name="Palaniappan K."/>
            <person name="Ritter S."/>
            <person name="Chen I.-M."/>
            <person name="Stamatis D."/>
            <person name="Reddy T."/>
            <person name="O'Malley R."/>
            <person name="Daum C."/>
            <person name="Shapiro N."/>
            <person name="Ivanova N."/>
            <person name="Kyrpides N."/>
            <person name="Woyke T."/>
        </authorList>
    </citation>
    <scope>NUCLEOTIDE SEQUENCE [LARGE SCALE GENOMIC DNA]</scope>
    <source>
        <strain evidence="3">AT2.8</strain>
    </source>
</reference>